<dbReference type="InterPro" id="IPR001810">
    <property type="entry name" value="F-box_dom"/>
</dbReference>
<protein>
    <recommendedName>
        <fullName evidence="1">F-box domain-containing protein</fullName>
    </recommendedName>
</protein>
<keyword evidence="4" id="KW-1185">Reference proteome</keyword>
<sequence>MPPKKVASSSTPKLPLPTEILSLVFTYLLHDDRSSLAQCCRVSHAMFSIAAPILYQHVYVSSIPAIDSRSDHPPDRFTATGKEKTSTRKKKLLKNAQVVTIDFHHATWCGNKSFKYPKLDTLVLRLCINGLGPVLHAFDILEKQCSLAKCLEPRKLVLENACFPNTSSDMLGVPFKLFEKAEQITFIATLTTIQPGGGAGGFPKDQSKLKKVVWIFLTPNPATKWTPGTQGVMGRNNRSVDFDMMTFAHVVRSFDDVPFYIVNAGGIDHNYVGLKEWNETLVQEKFASTLKTMIIQGGFRRPYYLGQSEPNQDQEQEDIRKEQEEEQVSMKIWENVKMLTMKEYLQNHNWTGEFECEEAKLWLA</sequence>
<dbReference type="RefSeq" id="XP_019047196.1">
    <property type="nucleotide sequence ID" value="XM_019190448.1"/>
</dbReference>
<dbReference type="EMBL" id="KI894020">
    <property type="protein sequence ID" value="OCF26126.1"/>
    <property type="molecule type" value="Genomic_DNA"/>
</dbReference>
<accession>A0A1B9G531</accession>
<dbReference type="Pfam" id="PF12937">
    <property type="entry name" value="F-box-like"/>
    <property type="match status" value="1"/>
</dbReference>
<organism evidence="2">
    <name type="scientific">Kwoniella bestiolae CBS 10118</name>
    <dbReference type="NCBI Taxonomy" id="1296100"/>
    <lineage>
        <taxon>Eukaryota</taxon>
        <taxon>Fungi</taxon>
        <taxon>Dikarya</taxon>
        <taxon>Basidiomycota</taxon>
        <taxon>Agaricomycotina</taxon>
        <taxon>Tremellomycetes</taxon>
        <taxon>Tremellales</taxon>
        <taxon>Cryptococcaceae</taxon>
        <taxon>Kwoniella</taxon>
    </lineage>
</organism>
<gene>
    <name evidence="2" type="ORF">I302_03803</name>
    <name evidence="3" type="ORF">I302_100427</name>
</gene>
<dbReference type="AlphaFoldDB" id="A0A1B9G531"/>
<reference evidence="2" key="3">
    <citation type="submission" date="2014-01" db="EMBL/GenBank/DDBJ databases">
        <title>Evolution of pathogenesis and genome organization in the Tremellales.</title>
        <authorList>
            <person name="Cuomo C."/>
            <person name="Litvintseva A."/>
            <person name="Heitman J."/>
            <person name="Chen Y."/>
            <person name="Sun S."/>
            <person name="Springer D."/>
            <person name="Dromer F."/>
            <person name="Young S."/>
            <person name="Zeng Q."/>
            <person name="Chapman S."/>
            <person name="Gujja S."/>
            <person name="Saif S."/>
            <person name="Birren B."/>
        </authorList>
    </citation>
    <scope>NUCLEOTIDE SEQUENCE</scope>
    <source>
        <strain evidence="2">CBS 10118</strain>
    </source>
</reference>
<dbReference type="KEGG" id="kbi:30208202"/>
<reference evidence="3" key="4">
    <citation type="submission" date="2024-02" db="EMBL/GenBank/DDBJ databases">
        <title>Comparative genomics of Cryptococcus and Kwoniella reveals pathogenesis evolution and contrasting modes of karyotype evolution via chromosome fusion or intercentromeric recombination.</title>
        <authorList>
            <person name="Coelho M.A."/>
            <person name="David-Palma M."/>
            <person name="Shea T."/>
            <person name="Bowers K."/>
            <person name="McGinley-Smith S."/>
            <person name="Mohammad A.W."/>
            <person name="Gnirke A."/>
            <person name="Yurkov A.M."/>
            <person name="Nowrousian M."/>
            <person name="Sun S."/>
            <person name="Cuomo C.A."/>
            <person name="Heitman J."/>
        </authorList>
    </citation>
    <scope>NUCLEOTIDE SEQUENCE</scope>
    <source>
        <strain evidence="3">CBS 10118</strain>
    </source>
</reference>
<dbReference type="OrthoDB" id="2563370at2759"/>
<evidence type="ECO:0000259" key="1">
    <source>
        <dbReference type="Pfam" id="PF12937"/>
    </source>
</evidence>
<dbReference type="Proteomes" id="UP000092730">
    <property type="component" value="Chromosome 1"/>
</dbReference>
<reference evidence="2" key="1">
    <citation type="submission" date="2013-07" db="EMBL/GenBank/DDBJ databases">
        <title>The Genome Sequence of Cryptococcus bestiolae CBS10118.</title>
        <authorList>
            <consortium name="The Broad Institute Genome Sequencing Platform"/>
            <person name="Cuomo C."/>
            <person name="Litvintseva A."/>
            <person name="Chen Y."/>
            <person name="Heitman J."/>
            <person name="Sun S."/>
            <person name="Springer D."/>
            <person name="Dromer F."/>
            <person name="Young S.K."/>
            <person name="Zeng Q."/>
            <person name="Gargeya S."/>
            <person name="Fitzgerald M."/>
            <person name="Abouelleil A."/>
            <person name="Alvarado L."/>
            <person name="Berlin A.M."/>
            <person name="Chapman S.B."/>
            <person name="Dewar J."/>
            <person name="Goldberg J."/>
            <person name="Griggs A."/>
            <person name="Gujja S."/>
            <person name="Hansen M."/>
            <person name="Howarth C."/>
            <person name="Imamovic A."/>
            <person name="Larimer J."/>
            <person name="McCowan C."/>
            <person name="Murphy C."/>
            <person name="Pearson M."/>
            <person name="Priest M."/>
            <person name="Roberts A."/>
            <person name="Saif S."/>
            <person name="Shea T."/>
            <person name="Sykes S."/>
            <person name="Wortman J."/>
            <person name="Nusbaum C."/>
            <person name="Birren B."/>
        </authorList>
    </citation>
    <scope>NUCLEOTIDE SEQUENCE [LARGE SCALE GENOMIC DNA]</scope>
    <source>
        <strain evidence="2">CBS 10118</strain>
    </source>
</reference>
<name>A0A1B9G531_9TREE</name>
<feature type="domain" description="F-box" evidence="1">
    <location>
        <begin position="16"/>
        <end position="60"/>
    </location>
</feature>
<dbReference type="GeneID" id="30208202"/>
<dbReference type="VEuPathDB" id="FungiDB:I302_03803"/>
<dbReference type="EMBL" id="CP144541">
    <property type="protein sequence ID" value="WVW78473.1"/>
    <property type="molecule type" value="Genomic_DNA"/>
</dbReference>
<reference evidence="3" key="2">
    <citation type="submission" date="2013-07" db="EMBL/GenBank/DDBJ databases">
        <authorList>
            <consortium name="The Broad Institute Genome Sequencing Platform"/>
            <person name="Cuomo C."/>
            <person name="Litvintseva A."/>
            <person name="Chen Y."/>
            <person name="Heitman J."/>
            <person name="Sun S."/>
            <person name="Springer D."/>
            <person name="Dromer F."/>
            <person name="Young S.K."/>
            <person name="Zeng Q."/>
            <person name="Gargeya S."/>
            <person name="Fitzgerald M."/>
            <person name="Abouelleil A."/>
            <person name="Alvarado L."/>
            <person name="Berlin A.M."/>
            <person name="Chapman S.B."/>
            <person name="Dewar J."/>
            <person name="Goldberg J."/>
            <person name="Griggs A."/>
            <person name="Gujja S."/>
            <person name="Hansen M."/>
            <person name="Howarth C."/>
            <person name="Imamovic A."/>
            <person name="Larimer J."/>
            <person name="McCowan C."/>
            <person name="Murphy C."/>
            <person name="Pearson M."/>
            <person name="Priest M."/>
            <person name="Roberts A."/>
            <person name="Saif S."/>
            <person name="Shea T."/>
            <person name="Sykes S."/>
            <person name="Wortman J."/>
            <person name="Nusbaum C."/>
            <person name="Birren B."/>
        </authorList>
    </citation>
    <scope>NUCLEOTIDE SEQUENCE</scope>
    <source>
        <strain evidence="3">CBS 10118</strain>
    </source>
</reference>
<evidence type="ECO:0000313" key="2">
    <source>
        <dbReference type="EMBL" id="OCF26126.1"/>
    </source>
</evidence>
<evidence type="ECO:0000313" key="4">
    <source>
        <dbReference type="Proteomes" id="UP000092730"/>
    </source>
</evidence>
<evidence type="ECO:0000313" key="3">
    <source>
        <dbReference type="EMBL" id="WVW78473.1"/>
    </source>
</evidence>
<proteinExistence type="predicted"/>
<dbReference type="InterPro" id="IPR036047">
    <property type="entry name" value="F-box-like_dom_sf"/>
</dbReference>
<dbReference type="SUPFAM" id="SSF81383">
    <property type="entry name" value="F-box domain"/>
    <property type="match status" value="1"/>
</dbReference>